<feature type="region of interest" description="Disordered" evidence="1">
    <location>
        <begin position="1"/>
        <end position="34"/>
    </location>
</feature>
<feature type="region of interest" description="Disordered" evidence="1">
    <location>
        <begin position="540"/>
        <end position="560"/>
    </location>
</feature>
<protein>
    <submittedName>
        <fullName evidence="2">Uncharacterized protein</fullName>
    </submittedName>
</protein>
<dbReference type="EMBL" id="CP036434">
    <property type="protein sequence ID" value="QDV08353.1"/>
    <property type="molecule type" value="Genomic_DNA"/>
</dbReference>
<feature type="compositionally biased region" description="Gly residues" evidence="1">
    <location>
        <begin position="547"/>
        <end position="556"/>
    </location>
</feature>
<name>A0A518EW90_9BACT</name>
<accession>A0A518EW90</accession>
<evidence type="ECO:0000256" key="1">
    <source>
        <dbReference type="SAM" id="MobiDB-lite"/>
    </source>
</evidence>
<organism evidence="2 3">
    <name type="scientific">Saltatorellus ferox</name>
    <dbReference type="NCBI Taxonomy" id="2528018"/>
    <lineage>
        <taxon>Bacteria</taxon>
        <taxon>Pseudomonadati</taxon>
        <taxon>Planctomycetota</taxon>
        <taxon>Planctomycetia</taxon>
        <taxon>Planctomycetia incertae sedis</taxon>
        <taxon>Saltatorellus</taxon>
    </lineage>
</organism>
<keyword evidence="3" id="KW-1185">Reference proteome</keyword>
<evidence type="ECO:0000313" key="3">
    <source>
        <dbReference type="Proteomes" id="UP000320390"/>
    </source>
</evidence>
<dbReference type="Proteomes" id="UP000320390">
    <property type="component" value="Chromosome"/>
</dbReference>
<reference evidence="2 3" key="1">
    <citation type="submission" date="2019-02" db="EMBL/GenBank/DDBJ databases">
        <title>Deep-cultivation of Planctomycetes and their phenomic and genomic characterization uncovers novel biology.</title>
        <authorList>
            <person name="Wiegand S."/>
            <person name="Jogler M."/>
            <person name="Boedeker C."/>
            <person name="Pinto D."/>
            <person name="Vollmers J."/>
            <person name="Rivas-Marin E."/>
            <person name="Kohn T."/>
            <person name="Peeters S.H."/>
            <person name="Heuer A."/>
            <person name="Rast P."/>
            <person name="Oberbeckmann S."/>
            <person name="Bunk B."/>
            <person name="Jeske O."/>
            <person name="Meyerdierks A."/>
            <person name="Storesund J.E."/>
            <person name="Kallscheuer N."/>
            <person name="Luecker S."/>
            <person name="Lage O.M."/>
            <person name="Pohl T."/>
            <person name="Merkel B.J."/>
            <person name="Hornburger P."/>
            <person name="Mueller R.-W."/>
            <person name="Bruemmer F."/>
            <person name="Labrenz M."/>
            <person name="Spormann A.M."/>
            <person name="Op den Camp H."/>
            <person name="Overmann J."/>
            <person name="Amann R."/>
            <person name="Jetten M.S.M."/>
            <person name="Mascher T."/>
            <person name="Medema M.H."/>
            <person name="Devos D.P."/>
            <person name="Kaster A.-K."/>
            <person name="Ovreas L."/>
            <person name="Rohde M."/>
            <person name="Galperin M.Y."/>
            <person name="Jogler C."/>
        </authorList>
    </citation>
    <scope>NUCLEOTIDE SEQUENCE [LARGE SCALE GENOMIC DNA]</scope>
    <source>
        <strain evidence="2 3">Poly30</strain>
    </source>
</reference>
<feature type="compositionally biased region" description="Polar residues" evidence="1">
    <location>
        <begin position="25"/>
        <end position="34"/>
    </location>
</feature>
<evidence type="ECO:0000313" key="2">
    <source>
        <dbReference type="EMBL" id="QDV08353.1"/>
    </source>
</evidence>
<gene>
    <name evidence="2" type="ORF">Poly30_38910</name>
</gene>
<proteinExistence type="predicted"/>
<dbReference type="AlphaFoldDB" id="A0A518EW90"/>
<sequence>MTMRLTRPAAIRPSDQESHRVRPQSGDQPGSLSKSLSRVQTLGLAISTLGLAASLSGCTGAAGTEFSGDLFIESCSLACTDGASGAAVSCSIVDVTENQEISVLFSEPIDPATVNASSLQVIDVDNGTTPDGLRFVDPLNPNRVIFRPTVSFETGVNFSFLRNRSYEILIPGVAQGDAGPYIRSIVGRPNQSRLLCTVDTSQGVSDTVPGDPSVEVFVDTLTLDTSGNPILDGNGNPVLTRKQLGADFATKVENIALNSNVYFEFNELMNLPTVANNQFMTSPFIAVELDGDGNLATAGSDRSRIEGNYTVTVDQELLTTSLVFVPSGGFPAASVDDPMPALITVRIPASVVDIVQRPVTTATGGGTLVGVAERIEFESVFIPSEAGESFDLSAGTLGSQEAENITGALWGGGVLSPGVTGGTGRHGSLRIATGQTVILNTDSQVFPIDDFVGLNVIGNQDAMGDYPRTITETSGVFEFTTLQIAPSGTLMLTGSKPARILVRGEMIVEGSALIDLSGTSAPVWNSLEIDNDDYFAANPDDFPAGGPNAGPGGLGGDRADLGGTDIVPIGGVANPNSVRNGRPGVGIGLGTLSGDPGRGNGGAEFPVALPASNPFGYGLNATLLAGLNFNIGPDPLGVVGGTVCSSAQLGGVGSGGGYALPGGVGSPNPEFPTANFPVNGQTAPGDTFSQTTVSLAMENIDNINYSRRILRWNEGHLQGGASGGGGGNHTYGTLSGLTPVTTTCMGDFIVGLTTWHDHSAGSGGGAGGAVELLAGRSINLAGAVNASGGNGGSAISVQQSPGSFAMPGGGGSGGAVRVRAPQLSIGANARINVSGGAGGIAPWANFATGQTTIGGDGSPGLIRLEDGSGTISFMGLAGNVLPSGLESDVLKFLSVAPGYVMADPNNVVTLRPDSISGAGSCWFRPPGPFQSLGAREDDPMSNTVESKGWTMDVVTATGSRPFRGSDDGSPSWEEEHGNLLGYDLGINEDASPIVVRFQGARSIGQTLLSPCDINIDEFPNAQIQTGSLTPWVSHPADLEQLLTSSGAPFTPTMIRYIVIFDKTIDPVNSDTPGQILIDEQVIGVDNLRIEADPR</sequence>